<accession>A0A2M4B797</accession>
<keyword evidence="1" id="KW-0732">Signal</keyword>
<protein>
    <submittedName>
        <fullName evidence="2">Putative secreted protein</fullName>
    </submittedName>
</protein>
<dbReference type="EMBL" id="GGFK01015539">
    <property type="protein sequence ID" value="MBW48860.1"/>
    <property type="molecule type" value="Transcribed_RNA"/>
</dbReference>
<reference evidence="2" key="1">
    <citation type="submission" date="2018-01" db="EMBL/GenBank/DDBJ databases">
        <title>An insight into the sialome of Amazonian anophelines.</title>
        <authorList>
            <person name="Ribeiro J.M."/>
            <person name="Scarpassa V."/>
            <person name="Calvo E."/>
        </authorList>
    </citation>
    <scope>NUCLEOTIDE SEQUENCE</scope>
    <source>
        <tissue evidence="2">Salivary glands</tissue>
    </source>
</reference>
<dbReference type="AlphaFoldDB" id="A0A2M4B797"/>
<sequence>MFFFPSPVTFALTVVLPCLLASWNWSESNVGKYRWQSAKVVLFSKKCRVIVAPTSGSNDHVPPLGQRVRRYSLSGAWCFFFYRGSFGSTLCIDVQPKTCRANAA</sequence>
<feature type="chain" id="PRO_5014701621" evidence="1">
    <location>
        <begin position="27"/>
        <end position="104"/>
    </location>
</feature>
<organism evidence="2">
    <name type="scientific">Anopheles triannulatus</name>
    <dbReference type="NCBI Taxonomy" id="58253"/>
    <lineage>
        <taxon>Eukaryota</taxon>
        <taxon>Metazoa</taxon>
        <taxon>Ecdysozoa</taxon>
        <taxon>Arthropoda</taxon>
        <taxon>Hexapoda</taxon>
        <taxon>Insecta</taxon>
        <taxon>Pterygota</taxon>
        <taxon>Neoptera</taxon>
        <taxon>Endopterygota</taxon>
        <taxon>Diptera</taxon>
        <taxon>Nematocera</taxon>
        <taxon>Culicoidea</taxon>
        <taxon>Culicidae</taxon>
        <taxon>Anophelinae</taxon>
        <taxon>Anopheles</taxon>
    </lineage>
</organism>
<feature type="signal peptide" evidence="1">
    <location>
        <begin position="1"/>
        <end position="26"/>
    </location>
</feature>
<evidence type="ECO:0000256" key="1">
    <source>
        <dbReference type="SAM" id="SignalP"/>
    </source>
</evidence>
<name>A0A2M4B797_9DIPT</name>
<proteinExistence type="predicted"/>
<evidence type="ECO:0000313" key="2">
    <source>
        <dbReference type="EMBL" id="MBW48860.1"/>
    </source>
</evidence>